<dbReference type="Gene3D" id="3.90.220.20">
    <property type="entry name" value="DNA methylase specificity domains"/>
    <property type="match status" value="1"/>
</dbReference>
<keyword evidence="3" id="KW-0378">Hydrolase</keyword>
<reference evidence="3 4" key="1">
    <citation type="submission" date="2018-08" db="EMBL/GenBank/DDBJ databases">
        <title>A genome reference for cultivated species of the human gut microbiota.</title>
        <authorList>
            <person name="Zou Y."/>
            <person name="Xue W."/>
            <person name="Luo G."/>
        </authorList>
    </citation>
    <scope>NUCLEOTIDE SEQUENCE [LARGE SCALE GENOMIC DNA]</scope>
    <source>
        <strain evidence="3 4">AF15-25</strain>
    </source>
</reference>
<keyword evidence="1" id="KW-0680">Restriction system</keyword>
<organism evidence="3 4">
    <name type="scientific">Segatella copri</name>
    <dbReference type="NCBI Taxonomy" id="165179"/>
    <lineage>
        <taxon>Bacteria</taxon>
        <taxon>Pseudomonadati</taxon>
        <taxon>Bacteroidota</taxon>
        <taxon>Bacteroidia</taxon>
        <taxon>Bacteroidales</taxon>
        <taxon>Prevotellaceae</taxon>
        <taxon>Segatella</taxon>
    </lineage>
</organism>
<dbReference type="InterPro" id="IPR052021">
    <property type="entry name" value="Type-I_RS_S_subunit"/>
</dbReference>
<evidence type="ECO:0000256" key="1">
    <source>
        <dbReference type="ARBA" id="ARBA00022747"/>
    </source>
</evidence>
<evidence type="ECO:0000256" key="2">
    <source>
        <dbReference type="ARBA" id="ARBA00023125"/>
    </source>
</evidence>
<protein>
    <submittedName>
        <fullName evidence="3">Restriction endonuclease subunit S</fullName>
    </submittedName>
</protein>
<name>A0AA92TSK7_9BACT</name>
<evidence type="ECO:0000313" key="3">
    <source>
        <dbReference type="EMBL" id="RGU97590.1"/>
    </source>
</evidence>
<dbReference type="SUPFAM" id="SSF116734">
    <property type="entry name" value="DNA methylase specificity domain"/>
    <property type="match status" value="1"/>
</dbReference>
<evidence type="ECO:0000313" key="4">
    <source>
        <dbReference type="Proteomes" id="UP000285236"/>
    </source>
</evidence>
<dbReference type="PANTHER" id="PTHR30408:SF12">
    <property type="entry name" value="TYPE I RESTRICTION ENZYME MJAVIII SPECIFICITY SUBUNIT"/>
    <property type="match status" value="1"/>
</dbReference>
<gene>
    <name evidence="3" type="ORF">DWW35_06455</name>
</gene>
<dbReference type="GO" id="GO:0009307">
    <property type="term" value="P:DNA restriction-modification system"/>
    <property type="evidence" value="ECO:0007669"/>
    <property type="project" value="UniProtKB-KW"/>
</dbReference>
<keyword evidence="2" id="KW-0238">DNA-binding</keyword>
<dbReference type="GO" id="GO:0003677">
    <property type="term" value="F:DNA binding"/>
    <property type="evidence" value="ECO:0007669"/>
    <property type="project" value="UniProtKB-KW"/>
</dbReference>
<accession>A0AA92TSK7</accession>
<dbReference type="Proteomes" id="UP000285236">
    <property type="component" value="Unassembled WGS sequence"/>
</dbReference>
<proteinExistence type="predicted"/>
<dbReference type="InterPro" id="IPR044946">
    <property type="entry name" value="Restrct_endonuc_typeI_TRD_sf"/>
</dbReference>
<dbReference type="PANTHER" id="PTHR30408">
    <property type="entry name" value="TYPE-1 RESTRICTION ENZYME ECOKI SPECIFICITY PROTEIN"/>
    <property type="match status" value="1"/>
</dbReference>
<sequence>MFVNVNRGGYAPLIRFKGYADKWIMVLLKDVSKKVTEKNSSFDYKDVFTNSAELGIINQRDYFDHDVANVESIQGYNKVAPNDYVYNPRISTSAPVGPINRNKLAYGGVMSPLYYVFRVDDKDFGSLDFLDFFFKSDVWHEFMFKNGNSGARSDRFSISDDVFVEMPIAHPKSKREQKTIGNFLASMDAALQNETYKLTKLRTMKQSLLQKMFV</sequence>
<dbReference type="EMBL" id="QRYP01000013">
    <property type="protein sequence ID" value="RGU97590.1"/>
    <property type="molecule type" value="Genomic_DNA"/>
</dbReference>
<keyword evidence="3" id="KW-0540">Nuclease</keyword>
<dbReference type="AlphaFoldDB" id="A0AA92TSK7"/>
<dbReference type="GO" id="GO:0004519">
    <property type="term" value="F:endonuclease activity"/>
    <property type="evidence" value="ECO:0007669"/>
    <property type="project" value="UniProtKB-KW"/>
</dbReference>
<comment type="caution">
    <text evidence="3">The sequence shown here is derived from an EMBL/GenBank/DDBJ whole genome shotgun (WGS) entry which is preliminary data.</text>
</comment>
<keyword evidence="3" id="KW-0255">Endonuclease</keyword>